<dbReference type="Pfam" id="PF00571">
    <property type="entry name" value="CBS"/>
    <property type="match status" value="2"/>
</dbReference>
<evidence type="ECO:0000256" key="3">
    <source>
        <dbReference type="ARBA" id="ARBA00023122"/>
    </source>
</evidence>
<dbReference type="GO" id="GO:0005737">
    <property type="term" value="C:cytoplasm"/>
    <property type="evidence" value="ECO:0007669"/>
    <property type="project" value="TreeGrafter"/>
</dbReference>
<protein>
    <recommendedName>
        <fullName evidence="6">CBS domain-containing protein</fullName>
    </recommendedName>
</protein>
<dbReference type="SUPFAM" id="SSF54631">
    <property type="entry name" value="CBS-domain pair"/>
    <property type="match status" value="2"/>
</dbReference>
<feature type="domain" description="CBS" evidence="6">
    <location>
        <begin position="346"/>
        <end position="404"/>
    </location>
</feature>
<evidence type="ECO:0000256" key="1">
    <source>
        <dbReference type="ARBA" id="ARBA00006750"/>
    </source>
</evidence>
<evidence type="ECO:0000256" key="2">
    <source>
        <dbReference type="ARBA" id="ARBA00022737"/>
    </source>
</evidence>
<dbReference type="GO" id="GO:0019901">
    <property type="term" value="F:protein kinase binding"/>
    <property type="evidence" value="ECO:0007669"/>
    <property type="project" value="TreeGrafter"/>
</dbReference>
<dbReference type="EMBL" id="NAJO01000002">
    <property type="protein sequence ID" value="OQO14186.1"/>
    <property type="molecule type" value="Genomic_DNA"/>
</dbReference>
<evidence type="ECO:0000259" key="6">
    <source>
        <dbReference type="PROSITE" id="PS51371"/>
    </source>
</evidence>
<dbReference type="InterPro" id="IPR046342">
    <property type="entry name" value="CBS_dom_sf"/>
</dbReference>
<evidence type="ECO:0000313" key="8">
    <source>
        <dbReference type="Proteomes" id="UP000192596"/>
    </source>
</evidence>
<proteinExistence type="inferred from homology"/>
<accession>A0A1V8TS50</accession>
<dbReference type="InParanoid" id="A0A1V8TS50"/>
<dbReference type="FunCoup" id="A0A1V8TS50">
    <property type="interactions" value="813"/>
</dbReference>
<keyword evidence="8" id="KW-1185">Reference proteome</keyword>
<reference evidence="8" key="1">
    <citation type="submission" date="2017-03" db="EMBL/GenBank/DDBJ databases">
        <title>Genomes of endolithic fungi from Antarctica.</title>
        <authorList>
            <person name="Coleine C."/>
            <person name="Masonjones S."/>
            <person name="Stajich J.E."/>
        </authorList>
    </citation>
    <scope>NUCLEOTIDE SEQUENCE [LARGE SCALE GENOMIC DNA]</scope>
    <source>
        <strain evidence="8">CCFEE 5527</strain>
    </source>
</reference>
<dbReference type="CDD" id="cd04641">
    <property type="entry name" value="CBS_euAMPK_gamma-like_repeat2"/>
    <property type="match status" value="1"/>
</dbReference>
<dbReference type="PANTHER" id="PTHR13780">
    <property type="entry name" value="AMP-ACTIVATED PROTEIN KINASE, GAMMA REGULATORY SUBUNIT"/>
    <property type="match status" value="1"/>
</dbReference>
<dbReference type="Gene3D" id="3.10.580.10">
    <property type="entry name" value="CBS-domain"/>
    <property type="match status" value="2"/>
</dbReference>
<comment type="similarity">
    <text evidence="1">Belongs to the 5'-AMP-activated protein kinase gamma subunit family.</text>
</comment>
<dbReference type="SMART" id="SM00116">
    <property type="entry name" value="CBS"/>
    <property type="match status" value="4"/>
</dbReference>
<dbReference type="InterPro" id="IPR000644">
    <property type="entry name" value="CBS_dom"/>
</dbReference>
<feature type="region of interest" description="Disordered" evidence="5">
    <location>
        <begin position="1"/>
        <end position="44"/>
    </location>
</feature>
<dbReference type="GO" id="GO:0019887">
    <property type="term" value="F:protein kinase regulator activity"/>
    <property type="evidence" value="ECO:0007669"/>
    <property type="project" value="TreeGrafter"/>
</dbReference>
<feature type="domain" description="CBS" evidence="6">
    <location>
        <begin position="196"/>
        <end position="258"/>
    </location>
</feature>
<dbReference type="GO" id="GO:0016208">
    <property type="term" value="F:AMP binding"/>
    <property type="evidence" value="ECO:0007669"/>
    <property type="project" value="TreeGrafter"/>
</dbReference>
<sequence>MADDKVKTTTHSNPNDQLRRARAGGEASRPNTPSSTAKDAITPASGFVTPSSYLRPVADSQPAGGEVKAATQVAKRRPYAVMGAPVHPLDREQVDGLRAIRAFLKVRTTYDVLPLSYRLIVLDTSLLVKKSLSILIQCGIVSAPLWDSKTSTFAGLLTTSDYLNVVQYYWHHPDLLPAIDKFKLDSLRDIERALGVTPIETVSIHPLKTLYEACRRMLESRARRIPLVDIDDETQREMVVSVLTQYRILKFVSVNVKETQMLRKPLRDLMIGSYDNLSYAFMDSPVMEVINALVRRSISCVPILDKEGGVVLNVFEAVDVIALIKGGDYDNLQLTVGKALEKRPEDFPGIYTCTLNDRLDTIFDTIRKSRVHRLVVIDENTRLVGLLSLSDILDYTLNSPLGDDGET</sequence>
<evidence type="ECO:0000313" key="7">
    <source>
        <dbReference type="EMBL" id="OQO14186.1"/>
    </source>
</evidence>
<organism evidence="7 8">
    <name type="scientific">Cryoendolithus antarcticus</name>
    <dbReference type="NCBI Taxonomy" id="1507870"/>
    <lineage>
        <taxon>Eukaryota</taxon>
        <taxon>Fungi</taxon>
        <taxon>Dikarya</taxon>
        <taxon>Ascomycota</taxon>
        <taxon>Pezizomycotina</taxon>
        <taxon>Dothideomycetes</taxon>
        <taxon>Dothideomycetidae</taxon>
        <taxon>Cladosporiales</taxon>
        <taxon>Cladosporiaceae</taxon>
        <taxon>Cryoendolithus</taxon>
    </lineage>
</organism>
<keyword evidence="2" id="KW-0677">Repeat</keyword>
<dbReference type="PANTHER" id="PTHR13780:SF35">
    <property type="entry name" value="LD22662P"/>
    <property type="match status" value="1"/>
</dbReference>
<evidence type="ECO:0000256" key="5">
    <source>
        <dbReference type="SAM" id="MobiDB-lite"/>
    </source>
</evidence>
<dbReference type="PROSITE" id="PS51371">
    <property type="entry name" value="CBS"/>
    <property type="match status" value="2"/>
</dbReference>
<dbReference type="OrthoDB" id="286637at2759"/>
<comment type="caution">
    <text evidence="7">The sequence shown here is derived from an EMBL/GenBank/DDBJ whole genome shotgun (WGS) entry which is preliminary data.</text>
</comment>
<dbReference type="CDD" id="cd04618">
    <property type="entry name" value="CBS_euAMPK_gamma-like_repeat1"/>
    <property type="match status" value="1"/>
</dbReference>
<gene>
    <name evidence="7" type="ORF">B0A48_01062</name>
</gene>
<name>A0A1V8TS50_9PEZI</name>
<dbReference type="GO" id="GO:0005634">
    <property type="term" value="C:nucleus"/>
    <property type="evidence" value="ECO:0007669"/>
    <property type="project" value="TreeGrafter"/>
</dbReference>
<dbReference type="GO" id="GO:0031588">
    <property type="term" value="C:nucleotide-activated protein kinase complex"/>
    <property type="evidence" value="ECO:0007669"/>
    <property type="project" value="TreeGrafter"/>
</dbReference>
<dbReference type="InterPro" id="IPR050511">
    <property type="entry name" value="AMPK_gamma/SDS23_families"/>
</dbReference>
<evidence type="ECO:0000256" key="4">
    <source>
        <dbReference type="PROSITE-ProRule" id="PRU00703"/>
    </source>
</evidence>
<keyword evidence="3 4" id="KW-0129">CBS domain</keyword>
<dbReference type="AlphaFoldDB" id="A0A1V8TS50"/>
<dbReference type="STRING" id="1507870.A0A1V8TS50"/>
<dbReference type="Proteomes" id="UP000192596">
    <property type="component" value="Unassembled WGS sequence"/>
</dbReference>